<protein>
    <submittedName>
        <fullName evidence="2">Putative transcriptional regulator, PucR family</fullName>
    </submittedName>
</protein>
<dbReference type="Pfam" id="PF13556">
    <property type="entry name" value="HTH_30"/>
    <property type="match status" value="1"/>
</dbReference>
<dbReference type="InParanoid" id="B2A0W3"/>
<gene>
    <name evidence="2" type="ordered locus">Nther_2428</name>
</gene>
<dbReference type="KEGG" id="nth:Nther_2428"/>
<organism evidence="2 3">
    <name type="scientific">Natranaerobius thermophilus (strain ATCC BAA-1301 / DSM 18059 / JW/NM-WN-LF)</name>
    <dbReference type="NCBI Taxonomy" id="457570"/>
    <lineage>
        <taxon>Bacteria</taxon>
        <taxon>Bacillati</taxon>
        <taxon>Bacillota</taxon>
        <taxon>Clostridia</taxon>
        <taxon>Natranaerobiales</taxon>
        <taxon>Natranaerobiaceae</taxon>
        <taxon>Natranaerobius</taxon>
    </lineage>
</organism>
<proteinExistence type="predicted"/>
<sequence>MCIVHYNERREGEIFVELTFETVYNALAKEFSDNGLWSHLETPREICGIKFIDPNGTDYQEHVLYIGDINTLEQASKLPDNTNLLLISRGDGEERQEDFRFREDAQSLQRIEKTDNTNIIIVHSKEKQDISGEIFNFIQDLFIGNYKMMNNSAELLNSLIKGRGLKYVVKIGTKILNKPIVLIDSSFKVLAHSENRPVQDPLWNNYIANGYCSYEFIQTVKHNQTLQKLNKNNTPQLITCEASQGLKMVKNIKIKDKIAGYVIIFEDEGSFSKEDSKLISQLSNVLAEEMKKHDYYKNSTGLMYENLLLDLLDDNISSEQTVRARVQNTPCSFGENLYLIAISLGQNLPNHYCVDYYREQVKTMFPHCKAIYYQDYLLVLLDLPEEKMGKEILDKLINFLENNGLWAAVSDKFSSIMEFKRQFLKVKNTLEFGQLLLKGKKDSSANMNQDTDKLLFYESYKPYDLISTFNGQTDLMDYCHSGVIELQFYDQENGTAYLRCLQEYLNTNQNINEAAEKLYIHRNTMRNRISKIIDMTELNLENSQTIFHLQLSLLILEYLRKAT</sequence>
<keyword evidence="3" id="KW-1185">Reference proteome</keyword>
<dbReference type="InterPro" id="IPR025736">
    <property type="entry name" value="PucR_C-HTH_dom"/>
</dbReference>
<dbReference type="Proteomes" id="UP000001683">
    <property type="component" value="Chromosome"/>
</dbReference>
<dbReference type="PANTHER" id="PTHR33744:SF1">
    <property type="entry name" value="DNA-BINDING TRANSCRIPTIONAL ACTIVATOR ADER"/>
    <property type="match status" value="1"/>
</dbReference>
<dbReference type="STRING" id="457570.Nther_2428"/>
<dbReference type="PANTHER" id="PTHR33744">
    <property type="entry name" value="CARBOHYDRATE DIACID REGULATOR"/>
    <property type="match status" value="1"/>
</dbReference>
<dbReference type="EMBL" id="CP001034">
    <property type="protein sequence ID" value="ACB85993.1"/>
    <property type="molecule type" value="Genomic_DNA"/>
</dbReference>
<evidence type="ECO:0000313" key="3">
    <source>
        <dbReference type="Proteomes" id="UP000001683"/>
    </source>
</evidence>
<dbReference type="AlphaFoldDB" id="B2A0W3"/>
<dbReference type="InterPro" id="IPR042070">
    <property type="entry name" value="PucR_C-HTH_sf"/>
</dbReference>
<dbReference type="InterPro" id="IPR029016">
    <property type="entry name" value="GAF-like_dom_sf"/>
</dbReference>
<evidence type="ECO:0000313" key="2">
    <source>
        <dbReference type="EMBL" id="ACB85993.1"/>
    </source>
</evidence>
<reference evidence="2 3" key="2">
    <citation type="journal article" date="2011" name="J. Bacteriol.">
        <title>Complete genome sequence of the anaerobic, halophilic alkalithermophile Natranaerobius thermophilus JW/NM-WN-LF.</title>
        <authorList>
            <person name="Zhao B."/>
            <person name="Mesbah N.M."/>
            <person name="Dalin E."/>
            <person name="Goodwin L."/>
            <person name="Nolan M."/>
            <person name="Pitluck S."/>
            <person name="Chertkov O."/>
            <person name="Brettin T.S."/>
            <person name="Han J."/>
            <person name="Larimer F.W."/>
            <person name="Land M.L."/>
            <person name="Hauser L."/>
            <person name="Kyrpides N."/>
            <person name="Wiegel J."/>
        </authorList>
    </citation>
    <scope>NUCLEOTIDE SEQUENCE [LARGE SCALE GENOMIC DNA]</scope>
    <source>
        <strain evidence="3">ATCC BAA-1301 / DSM 18059 / JW/NM-WN-LF</strain>
    </source>
</reference>
<feature type="domain" description="PucR C-terminal helix-turn-helix" evidence="1">
    <location>
        <begin position="497"/>
        <end position="555"/>
    </location>
</feature>
<dbReference type="FunCoup" id="B2A0W3">
    <property type="interactions" value="12"/>
</dbReference>
<evidence type="ECO:0000259" key="1">
    <source>
        <dbReference type="Pfam" id="PF13556"/>
    </source>
</evidence>
<accession>B2A0W3</accession>
<name>B2A0W3_NATTJ</name>
<reference evidence="2 3" key="1">
    <citation type="submission" date="2008-04" db="EMBL/GenBank/DDBJ databases">
        <title>Complete sequence of chromosome of Natranaerobius thermophilus JW/NM-WN-LF.</title>
        <authorList>
            <consortium name="US DOE Joint Genome Institute"/>
            <person name="Copeland A."/>
            <person name="Lucas S."/>
            <person name="Lapidus A."/>
            <person name="Glavina del Rio T."/>
            <person name="Dalin E."/>
            <person name="Tice H."/>
            <person name="Bruce D."/>
            <person name="Goodwin L."/>
            <person name="Pitluck S."/>
            <person name="Chertkov O."/>
            <person name="Brettin T."/>
            <person name="Detter J.C."/>
            <person name="Han C."/>
            <person name="Kuske C.R."/>
            <person name="Schmutz J."/>
            <person name="Larimer F."/>
            <person name="Land M."/>
            <person name="Hauser L."/>
            <person name="Kyrpides N."/>
            <person name="Lykidis A."/>
            <person name="Mesbah N.M."/>
            <person name="Wiegel J."/>
        </authorList>
    </citation>
    <scope>NUCLEOTIDE SEQUENCE [LARGE SCALE GENOMIC DNA]</scope>
    <source>
        <strain evidence="3">ATCC BAA-1301 / DSM 18059 / JW/NM-WN-LF</strain>
    </source>
</reference>
<dbReference type="eggNOG" id="COG2508">
    <property type="taxonomic scope" value="Bacteria"/>
</dbReference>
<dbReference type="Gene3D" id="3.30.450.40">
    <property type="match status" value="1"/>
</dbReference>
<dbReference type="Gene3D" id="1.10.10.2840">
    <property type="entry name" value="PucR C-terminal helix-turn-helix domain"/>
    <property type="match status" value="1"/>
</dbReference>
<dbReference type="InterPro" id="IPR051448">
    <property type="entry name" value="CdaR-like_regulators"/>
</dbReference>
<dbReference type="HOGENOM" id="CLU_035898_0_0_9"/>